<proteinExistence type="predicted"/>
<organism evidence="1 2">
    <name type="scientific">Sphingobacterium siyangense</name>
    <dbReference type="NCBI Taxonomy" id="459529"/>
    <lineage>
        <taxon>Bacteria</taxon>
        <taxon>Pseudomonadati</taxon>
        <taxon>Bacteroidota</taxon>
        <taxon>Sphingobacteriia</taxon>
        <taxon>Sphingobacteriales</taxon>
        <taxon>Sphingobacteriaceae</taxon>
        <taxon>Sphingobacterium</taxon>
    </lineage>
</organism>
<gene>
    <name evidence="1" type="ORF">IQ31_05373</name>
</gene>
<accession>A0A562M2H2</accession>
<reference evidence="1 2" key="1">
    <citation type="journal article" date="2015" name="Stand. Genomic Sci.">
        <title>Genomic Encyclopedia of Bacterial and Archaeal Type Strains, Phase III: the genomes of soil and plant-associated and newly described type strains.</title>
        <authorList>
            <person name="Whitman W.B."/>
            <person name="Woyke T."/>
            <person name="Klenk H.P."/>
            <person name="Zhou Y."/>
            <person name="Lilburn T.G."/>
            <person name="Beck B.J."/>
            <person name="De Vos P."/>
            <person name="Vandamme P."/>
            <person name="Eisen J.A."/>
            <person name="Garrity G."/>
            <person name="Hugenholtz P."/>
            <person name="Kyrpides N.C."/>
        </authorList>
    </citation>
    <scope>NUCLEOTIDE SEQUENCE [LARGE SCALE GENOMIC DNA]</scope>
    <source>
        <strain evidence="1 2">CGMCC 1.6855</strain>
    </source>
</reference>
<protein>
    <submittedName>
        <fullName evidence="1">Uncharacterized protein</fullName>
    </submittedName>
</protein>
<comment type="caution">
    <text evidence="1">The sequence shown here is derived from an EMBL/GenBank/DDBJ whole genome shotgun (WGS) entry which is preliminary data.</text>
</comment>
<evidence type="ECO:0000313" key="1">
    <source>
        <dbReference type="EMBL" id="TWI13998.1"/>
    </source>
</evidence>
<dbReference type="Proteomes" id="UP000315908">
    <property type="component" value="Unassembled WGS sequence"/>
</dbReference>
<evidence type="ECO:0000313" key="2">
    <source>
        <dbReference type="Proteomes" id="UP000315908"/>
    </source>
</evidence>
<name>A0A562M2H2_9SPHI</name>
<dbReference type="AlphaFoldDB" id="A0A562M2H2"/>
<sequence length="343" mass="40639">MNLQQKNVWFYNDDYPSTLTSAEMSDPLAMINQFFQTYSLPQAKRYLWQAIKYTLTDISTPANELRPTFYRFTIEIERIVDSAWVLQKSLPTKKTFGPDQFSKDYLTRIQNEDFISFLNGSEISNPSKAIHDFFNYASLCSWKKSCLEDMRKTIVDSSYGLYFDSHSLADFVGFSKLSKLLEGLFLLLDRFGYHLDHKIHREHNNWCTSQSDDFIHWLGEYVKKNATHVSLQHLANICYAHRFHHDWNGYNTHKIFESYENVLQVTHAAVHVINRNEVNNRTTDTKKNMDRFKKWSPGRITRFVSNLLITSRTFERSYKRYVQPQKEIDLLTQLIYLAYKIHI</sequence>
<dbReference type="EMBL" id="VLKR01000052">
    <property type="protein sequence ID" value="TWI13998.1"/>
    <property type="molecule type" value="Genomic_DNA"/>
</dbReference>